<dbReference type="eggNOG" id="COG0224">
    <property type="taxonomic scope" value="Bacteria"/>
</dbReference>
<dbReference type="HOGENOM" id="CLU_079350_0_0_0"/>
<dbReference type="Pfam" id="PF08889">
    <property type="entry name" value="WbqC"/>
    <property type="match status" value="1"/>
</dbReference>
<dbReference type="InParanoid" id="D4H3G8"/>
<dbReference type="PaxDb" id="522772-Dacet_0454"/>
<dbReference type="STRING" id="522772.Dacet_0454"/>
<dbReference type="Proteomes" id="UP000002012">
    <property type="component" value="Chromosome"/>
</dbReference>
<dbReference type="OrthoDB" id="3611744at2"/>
<evidence type="ECO:0000313" key="1">
    <source>
        <dbReference type="EMBL" id="ADD67252.1"/>
    </source>
</evidence>
<dbReference type="EMBL" id="CP001968">
    <property type="protein sequence ID" value="ADD67252.1"/>
    <property type="molecule type" value="Genomic_DNA"/>
</dbReference>
<dbReference type="InterPro" id="IPR014985">
    <property type="entry name" value="WbqC"/>
</dbReference>
<dbReference type="RefSeq" id="WP_013009796.1">
    <property type="nucleotide sequence ID" value="NC_013943.1"/>
</dbReference>
<accession>D4H3G8</accession>
<proteinExistence type="predicted"/>
<name>D4H3G8_DENA2</name>
<sequence>MKIISGHQAVYLPWLGLFHKLYLCDTFVYMDTVQYLHNDFNNRNKIRIPDGWIWLSVPVDQKNSRSKMLNDIIIKDQNPESKDYWQAKHWKSIEVNYCKSKYFEDYAGNLEKMYTETKWEKLVDLCWAQFNFFAGALGIKREIIRMSEVPFKGVKDELVLDHCMKLNGDAVVFGALGRDYVREELFTENRKKIYFQQYIHPQYQQRFKGFEPYMTIADLLFNHGPDSMDILLSGNITQSQLRSELL</sequence>
<dbReference type="AlphaFoldDB" id="D4H3G8"/>
<protein>
    <submittedName>
        <fullName evidence="1">WbqC-like family protein</fullName>
    </submittedName>
</protein>
<evidence type="ECO:0000313" key="2">
    <source>
        <dbReference type="Proteomes" id="UP000002012"/>
    </source>
</evidence>
<organism evidence="1 2">
    <name type="scientific">Denitrovibrio acetiphilus (strain DSM 12809 / NBRC 114555 / N2460)</name>
    <dbReference type="NCBI Taxonomy" id="522772"/>
    <lineage>
        <taxon>Bacteria</taxon>
        <taxon>Pseudomonadati</taxon>
        <taxon>Deferribacterota</taxon>
        <taxon>Deferribacteres</taxon>
        <taxon>Deferribacterales</taxon>
        <taxon>Geovibrionaceae</taxon>
        <taxon>Denitrovibrio</taxon>
    </lineage>
</organism>
<gene>
    <name evidence="1" type="ordered locus">Dacet_0454</name>
</gene>
<dbReference type="KEGG" id="dap:Dacet_0454"/>
<reference evidence="1 2" key="1">
    <citation type="journal article" date="2010" name="Stand. Genomic Sci.">
        <title>Complete genome sequence of Denitrovibrio acetiphilus type strain (N2460).</title>
        <authorList>
            <person name="Kiss H."/>
            <person name="Lang E."/>
            <person name="Lapidus A."/>
            <person name="Copeland A."/>
            <person name="Nolan M."/>
            <person name="Glavina Del Rio T."/>
            <person name="Chen F."/>
            <person name="Lucas S."/>
            <person name="Tice H."/>
            <person name="Cheng J.F."/>
            <person name="Han C."/>
            <person name="Goodwin L."/>
            <person name="Pitluck S."/>
            <person name="Liolios K."/>
            <person name="Pati A."/>
            <person name="Ivanova N."/>
            <person name="Mavromatis K."/>
            <person name="Chen A."/>
            <person name="Palaniappan K."/>
            <person name="Land M."/>
            <person name="Hauser L."/>
            <person name="Chang Y.J."/>
            <person name="Jeffries C.D."/>
            <person name="Detter J.C."/>
            <person name="Brettin T."/>
            <person name="Spring S."/>
            <person name="Rohde M."/>
            <person name="Goker M."/>
            <person name="Woyke T."/>
            <person name="Bristow J."/>
            <person name="Eisen J.A."/>
            <person name="Markowitz V."/>
            <person name="Hugenholtz P."/>
            <person name="Kyrpides N.C."/>
            <person name="Klenk H.P."/>
        </authorList>
    </citation>
    <scope>NUCLEOTIDE SEQUENCE [LARGE SCALE GENOMIC DNA]</scope>
    <source>
        <strain evidence="2">DSM 12809 / NBRC 114555 / N2460</strain>
    </source>
</reference>
<keyword evidence="2" id="KW-1185">Reference proteome</keyword>